<protein>
    <recommendedName>
        <fullName evidence="3">Transcription regulator PadR N-terminal domain-containing protein</fullName>
    </recommendedName>
</protein>
<keyword evidence="2" id="KW-1185">Reference proteome</keyword>
<dbReference type="Proteomes" id="UP001206788">
    <property type="component" value="Unassembled WGS sequence"/>
</dbReference>
<accession>A0ABT2G0W0</accession>
<sequence length="110" mass="12924">MDVNLQHIEAGIRYFLTEGNDELTPGEKFVFILTIRLIDQQHIVTKQEICKSNQAKPATTYAFLRSLEHKGYLKSNRSKQYFSRAFISITQKGLLFKSRMKRYILNSPYF</sequence>
<comment type="caution">
    <text evidence="1">The sequence shown here is derived from an EMBL/GenBank/DDBJ whole genome shotgun (WGS) entry which is preliminary data.</text>
</comment>
<dbReference type="RefSeq" id="WP_259412596.1">
    <property type="nucleotide sequence ID" value="NZ_JANWGH010000001.1"/>
</dbReference>
<evidence type="ECO:0000313" key="1">
    <source>
        <dbReference type="EMBL" id="MCS5488913.1"/>
    </source>
</evidence>
<dbReference type="InterPro" id="IPR036388">
    <property type="entry name" value="WH-like_DNA-bd_sf"/>
</dbReference>
<proteinExistence type="predicted"/>
<evidence type="ECO:0008006" key="3">
    <source>
        <dbReference type="Google" id="ProtNLM"/>
    </source>
</evidence>
<reference evidence="1 2" key="1">
    <citation type="submission" date="2022-08" db="EMBL/GenBank/DDBJ databases">
        <title>Algoriphagus sp. CAU 1643 isolated from mud.</title>
        <authorList>
            <person name="Kim W."/>
        </authorList>
    </citation>
    <scope>NUCLEOTIDE SEQUENCE [LARGE SCALE GENOMIC DNA]</scope>
    <source>
        <strain evidence="1 2">CAU 1643</strain>
    </source>
</reference>
<dbReference type="EMBL" id="JANWGH010000001">
    <property type="protein sequence ID" value="MCS5488913.1"/>
    <property type="molecule type" value="Genomic_DNA"/>
</dbReference>
<evidence type="ECO:0000313" key="2">
    <source>
        <dbReference type="Proteomes" id="UP001206788"/>
    </source>
</evidence>
<dbReference type="Gene3D" id="1.10.10.10">
    <property type="entry name" value="Winged helix-like DNA-binding domain superfamily/Winged helix DNA-binding domain"/>
    <property type="match status" value="1"/>
</dbReference>
<dbReference type="SUPFAM" id="SSF46785">
    <property type="entry name" value="Winged helix' DNA-binding domain"/>
    <property type="match status" value="1"/>
</dbReference>
<gene>
    <name evidence="1" type="ORF">NY014_00645</name>
</gene>
<dbReference type="InterPro" id="IPR036390">
    <property type="entry name" value="WH_DNA-bd_sf"/>
</dbReference>
<organism evidence="1 2">
    <name type="scientific">Algoriphagus limi</name>
    <dbReference type="NCBI Taxonomy" id="2975273"/>
    <lineage>
        <taxon>Bacteria</taxon>
        <taxon>Pseudomonadati</taxon>
        <taxon>Bacteroidota</taxon>
        <taxon>Cytophagia</taxon>
        <taxon>Cytophagales</taxon>
        <taxon>Cyclobacteriaceae</taxon>
        <taxon>Algoriphagus</taxon>
    </lineage>
</organism>
<name>A0ABT2G0W0_9BACT</name>